<proteinExistence type="predicted"/>
<dbReference type="AlphaFoldDB" id="A0A0E9S996"/>
<reference evidence="1" key="2">
    <citation type="journal article" date="2015" name="Fish Shellfish Immunol.">
        <title>Early steps in the European eel (Anguilla anguilla)-Vibrio vulnificus interaction in the gills: Role of the RtxA13 toxin.</title>
        <authorList>
            <person name="Callol A."/>
            <person name="Pajuelo D."/>
            <person name="Ebbesson L."/>
            <person name="Teles M."/>
            <person name="MacKenzie S."/>
            <person name="Amaro C."/>
        </authorList>
    </citation>
    <scope>NUCLEOTIDE SEQUENCE</scope>
</reference>
<organism evidence="1">
    <name type="scientific">Anguilla anguilla</name>
    <name type="common">European freshwater eel</name>
    <name type="synonym">Muraena anguilla</name>
    <dbReference type="NCBI Taxonomy" id="7936"/>
    <lineage>
        <taxon>Eukaryota</taxon>
        <taxon>Metazoa</taxon>
        <taxon>Chordata</taxon>
        <taxon>Craniata</taxon>
        <taxon>Vertebrata</taxon>
        <taxon>Euteleostomi</taxon>
        <taxon>Actinopterygii</taxon>
        <taxon>Neopterygii</taxon>
        <taxon>Teleostei</taxon>
        <taxon>Anguilliformes</taxon>
        <taxon>Anguillidae</taxon>
        <taxon>Anguilla</taxon>
    </lineage>
</organism>
<reference evidence="1" key="1">
    <citation type="submission" date="2014-11" db="EMBL/GenBank/DDBJ databases">
        <authorList>
            <person name="Amaro Gonzalez C."/>
        </authorList>
    </citation>
    <scope>NUCLEOTIDE SEQUENCE</scope>
</reference>
<sequence length="54" mass="5955">MNGVLAGRDWKNSSVSTVVPSDSSTRVRNWKDSRKALAVLSRRSSSEVAITPFF</sequence>
<name>A0A0E9S996_ANGAN</name>
<protein>
    <submittedName>
        <fullName evidence="1">Uncharacterized protein</fullName>
    </submittedName>
</protein>
<evidence type="ECO:0000313" key="1">
    <source>
        <dbReference type="EMBL" id="JAH37113.1"/>
    </source>
</evidence>
<accession>A0A0E9S996</accession>
<dbReference type="EMBL" id="GBXM01071464">
    <property type="protein sequence ID" value="JAH37113.1"/>
    <property type="molecule type" value="Transcribed_RNA"/>
</dbReference>